<protein>
    <recommendedName>
        <fullName evidence="6">Generic methyltransferase</fullName>
    </recommendedName>
</protein>
<dbReference type="SUPFAM" id="SSF56436">
    <property type="entry name" value="C-type lectin-like"/>
    <property type="match status" value="1"/>
</dbReference>
<evidence type="ECO:0000313" key="4">
    <source>
        <dbReference type="EMBL" id="WIA14321.1"/>
    </source>
</evidence>
<dbReference type="Pfam" id="PF03781">
    <property type="entry name" value="FGE-sulfatase"/>
    <property type="match status" value="2"/>
</dbReference>
<organism evidence="4 5">
    <name type="scientific">Tetradesmus obliquus</name>
    <name type="common">Green alga</name>
    <name type="synonym">Acutodesmus obliquus</name>
    <dbReference type="NCBI Taxonomy" id="3088"/>
    <lineage>
        <taxon>Eukaryota</taxon>
        <taxon>Viridiplantae</taxon>
        <taxon>Chlorophyta</taxon>
        <taxon>core chlorophytes</taxon>
        <taxon>Chlorophyceae</taxon>
        <taxon>CS clade</taxon>
        <taxon>Sphaeropleales</taxon>
        <taxon>Scenedesmaceae</taxon>
        <taxon>Tetradesmus</taxon>
    </lineage>
</organism>
<keyword evidence="5" id="KW-1185">Reference proteome</keyword>
<dbReference type="InterPro" id="IPR027625">
    <property type="entry name" value="OvoA_Cterm"/>
</dbReference>
<dbReference type="NCBIfam" id="TIGR04344">
    <property type="entry name" value="ovoA_Nterm"/>
    <property type="match status" value="1"/>
</dbReference>
<feature type="compositionally biased region" description="Polar residues" evidence="1">
    <location>
        <begin position="1"/>
        <end position="14"/>
    </location>
</feature>
<sequence>MATRNPSLNITPSLKRNHGQQRSAADDELMGARGDWWWTGLKPTACPGFDEEAGVLRSLPLPNTATATRQQVIDYFDNCWTQTEVLFACLQGNNAFYRQPYHQLRHPMVFYYVHPAVLYINKFRVAGLLDEGIDQFIEQLFETGVDEMSWDDLSQSREDWPSIRDCHAYRKTAYDMILRMLKTTPALQGPATWDTPGWAIFMGFEHERIHIETSSVLIRELPLECVRKPEYWPDYHPSSSEPSSAVPKQGSDFPANPLLHVAGSRVVLGKPDDFPSFGFDNEYGRKEIEVPAFRASKFKVTNGEMAAFVRGGGYSAKRWWSEEGWSWRTFRNVKWPTFWVLDGPSGLHRYKLRTLFDAIEMRWDWPVDVCYHEAAAYCAWKTAQDGQVIKYRLITEAEHNLIRSKRDRVDVHLTSGSGAAAAAAPAVGGKGKAAAAVIEIGAVAAGVAAAPAAAAAASNVDMAMEVSGCNAAKVAGANFQLAYGSQSPVTALPPSEAGFHDVFGNAWEWAEDHFAAFAGFKVHPYYEDFSSPCFGGLHHMILGGSFMSTGQLASKWARYQFRPHFFQHATFRLVQSAAVDLSLYDTEAASPEAPILPFFETSCMDAAEPYVGDHPCCSKARRERFTPTREEEVERNNAKLAATKQSYETDALMGQYLSLHFGPLEVAFADYLAEIGILADGLDFPKKCGDMVTSWAAKIGIPTGRALDLGCAVGRSSFEMARMFQQVVGIDLSQTFIDMANQMKADGSVGYRLKVEGDIATEVVAKIDPAIDASRCSFLQGDACALPADLGTFDAVLAANLLCRVPDPALCLKQIADAVNPGGVLVLTSPFTWLEEYTAKAKWVGGTVDEAGNALRCADALKAMMAEHGFSVLEEGKAPLVIRETVRKYQLILAHKLVLQKAK</sequence>
<feature type="domain" description="Methyltransferase type 11" evidence="3">
    <location>
        <begin position="707"/>
        <end position="827"/>
    </location>
</feature>
<evidence type="ECO:0000259" key="3">
    <source>
        <dbReference type="Pfam" id="PF08241"/>
    </source>
</evidence>
<evidence type="ECO:0000313" key="5">
    <source>
        <dbReference type="Proteomes" id="UP001244341"/>
    </source>
</evidence>
<evidence type="ECO:0000256" key="1">
    <source>
        <dbReference type="SAM" id="MobiDB-lite"/>
    </source>
</evidence>
<dbReference type="InterPro" id="IPR027577">
    <property type="entry name" value="OvoA_Nterm"/>
</dbReference>
<dbReference type="InterPro" id="IPR005532">
    <property type="entry name" value="SUMF_dom"/>
</dbReference>
<dbReference type="Pfam" id="PF08241">
    <property type="entry name" value="Methyltransf_11"/>
    <property type="match status" value="1"/>
</dbReference>
<dbReference type="EMBL" id="CP126212">
    <property type="protein sequence ID" value="WIA14321.1"/>
    <property type="molecule type" value="Genomic_DNA"/>
</dbReference>
<dbReference type="InterPro" id="IPR042095">
    <property type="entry name" value="SUMF_sf"/>
</dbReference>
<dbReference type="InterPro" id="IPR016187">
    <property type="entry name" value="CTDL_fold"/>
</dbReference>
<accession>A0ABY8TYT8</accession>
<dbReference type="InterPro" id="IPR029063">
    <property type="entry name" value="SAM-dependent_MTases_sf"/>
</dbReference>
<feature type="domain" description="Sulfatase-modifying factor enzyme-like" evidence="2">
    <location>
        <begin position="265"/>
        <end position="400"/>
    </location>
</feature>
<dbReference type="PANTHER" id="PTHR23150">
    <property type="entry name" value="SULFATASE MODIFYING FACTOR 1, 2"/>
    <property type="match status" value="1"/>
</dbReference>
<feature type="region of interest" description="Disordered" evidence="1">
    <location>
        <begin position="1"/>
        <end position="25"/>
    </location>
</feature>
<dbReference type="Gene3D" id="3.40.50.150">
    <property type="entry name" value="Vaccinia Virus protein VP39"/>
    <property type="match status" value="1"/>
</dbReference>
<dbReference type="CDD" id="cd02440">
    <property type="entry name" value="AdoMet_MTases"/>
    <property type="match status" value="1"/>
</dbReference>
<dbReference type="InterPro" id="IPR013216">
    <property type="entry name" value="Methyltransf_11"/>
</dbReference>
<dbReference type="Gene3D" id="3.90.1580.10">
    <property type="entry name" value="paralog of FGE (formylglycine-generating enzyme)"/>
    <property type="match status" value="1"/>
</dbReference>
<reference evidence="4 5" key="1">
    <citation type="submission" date="2023-05" db="EMBL/GenBank/DDBJ databases">
        <title>A 100% complete, gapless, phased diploid assembly of the Scenedesmus obliquus UTEX 3031 genome.</title>
        <authorList>
            <person name="Biondi T.C."/>
            <person name="Hanschen E.R."/>
            <person name="Kwon T."/>
            <person name="Eng W."/>
            <person name="Kruse C.P.S."/>
            <person name="Koehler S.I."/>
            <person name="Kunde Y."/>
            <person name="Gleasner C.D."/>
            <person name="You Mak K.T."/>
            <person name="Polle J."/>
            <person name="Hovde B.T."/>
            <person name="Starkenburg S.R."/>
        </authorList>
    </citation>
    <scope>NUCLEOTIDE SEQUENCE [LARGE SCALE GENOMIC DNA]</scope>
    <source>
        <strain evidence="4 5">DOE0152z</strain>
    </source>
</reference>
<feature type="domain" description="Sulfatase-modifying factor enzyme-like" evidence="2">
    <location>
        <begin position="469"/>
        <end position="563"/>
    </location>
</feature>
<evidence type="ECO:0000259" key="2">
    <source>
        <dbReference type="Pfam" id="PF03781"/>
    </source>
</evidence>
<gene>
    <name evidence="4" type="ORF">OEZ85_002851</name>
</gene>
<dbReference type="SUPFAM" id="SSF53335">
    <property type="entry name" value="S-adenosyl-L-methionine-dependent methyltransferases"/>
    <property type="match status" value="1"/>
</dbReference>
<dbReference type="Proteomes" id="UP001244341">
    <property type="component" value="Chromosome 5b"/>
</dbReference>
<dbReference type="NCBIfam" id="TIGR04345">
    <property type="entry name" value="ovoA_Cterm"/>
    <property type="match status" value="1"/>
</dbReference>
<proteinExistence type="predicted"/>
<evidence type="ECO:0008006" key="6">
    <source>
        <dbReference type="Google" id="ProtNLM"/>
    </source>
</evidence>
<dbReference type="InterPro" id="IPR051043">
    <property type="entry name" value="Sulfatase_Mod_Factor_Kinase"/>
</dbReference>
<name>A0ABY8TYT8_TETOB</name>
<dbReference type="PANTHER" id="PTHR23150:SF26">
    <property type="entry name" value="GENERIC METHYLTRANSFERASE"/>
    <property type="match status" value="1"/>
</dbReference>